<evidence type="ECO:0000256" key="2">
    <source>
        <dbReference type="ARBA" id="ARBA00004922"/>
    </source>
</evidence>
<dbReference type="SUPFAM" id="SSF53448">
    <property type="entry name" value="Nucleotide-diphospho-sugar transferases"/>
    <property type="match status" value="1"/>
</dbReference>
<evidence type="ECO:0000256" key="3">
    <source>
        <dbReference type="ARBA" id="ARBA00009105"/>
    </source>
</evidence>
<evidence type="ECO:0008006" key="13">
    <source>
        <dbReference type="Google" id="ProtNLM"/>
    </source>
</evidence>
<evidence type="ECO:0000256" key="5">
    <source>
        <dbReference type="ARBA" id="ARBA00022692"/>
    </source>
</evidence>
<comment type="subcellular location">
    <subcellularLocation>
        <location evidence="1">Golgi apparatus membrane</location>
        <topology evidence="1">Single-pass type II membrane protein</topology>
    </subcellularLocation>
</comment>
<dbReference type="AlphaFoldDB" id="A5DUV5"/>
<evidence type="ECO:0000256" key="4">
    <source>
        <dbReference type="ARBA" id="ARBA00022679"/>
    </source>
</evidence>
<name>A5DUV5_LODEL</name>
<reference evidence="11 12" key="1">
    <citation type="journal article" date="2009" name="Nature">
        <title>Evolution of pathogenicity and sexual reproduction in eight Candida genomes.</title>
        <authorList>
            <person name="Butler G."/>
            <person name="Rasmussen M.D."/>
            <person name="Lin M.F."/>
            <person name="Santos M.A."/>
            <person name="Sakthikumar S."/>
            <person name="Munro C.A."/>
            <person name="Rheinbay E."/>
            <person name="Grabherr M."/>
            <person name="Forche A."/>
            <person name="Reedy J.L."/>
            <person name="Agrafioti I."/>
            <person name="Arnaud M.B."/>
            <person name="Bates S."/>
            <person name="Brown A.J."/>
            <person name="Brunke S."/>
            <person name="Costanzo M.C."/>
            <person name="Fitzpatrick D.A."/>
            <person name="de Groot P.W."/>
            <person name="Harris D."/>
            <person name="Hoyer L.L."/>
            <person name="Hube B."/>
            <person name="Klis F.M."/>
            <person name="Kodira C."/>
            <person name="Lennard N."/>
            <person name="Logue M.E."/>
            <person name="Martin R."/>
            <person name="Neiman A.M."/>
            <person name="Nikolaou E."/>
            <person name="Quail M.A."/>
            <person name="Quinn J."/>
            <person name="Santos M.C."/>
            <person name="Schmitzberger F.F."/>
            <person name="Sherlock G."/>
            <person name="Shah P."/>
            <person name="Silverstein K.A."/>
            <person name="Skrzypek M.S."/>
            <person name="Soll D."/>
            <person name="Staggs R."/>
            <person name="Stansfield I."/>
            <person name="Stumpf M.P."/>
            <person name="Sudbery P.E."/>
            <person name="Srikantha T."/>
            <person name="Zeng Q."/>
            <person name="Berman J."/>
            <person name="Berriman M."/>
            <person name="Heitman J."/>
            <person name="Gow N.A."/>
            <person name="Lorenz M.C."/>
            <person name="Birren B.W."/>
            <person name="Kellis M."/>
            <person name="Cuomo C.A."/>
        </authorList>
    </citation>
    <scope>NUCLEOTIDE SEQUENCE [LARGE SCALE GENOMIC DNA]</scope>
    <source>
        <strain evidence="12">ATCC 11503 / BCRC 21390 / CBS 2605 / JCM 1781 / NBRC 1676 / NRRL YB-4239</strain>
    </source>
</reference>
<keyword evidence="9 10" id="KW-0472">Membrane</keyword>
<dbReference type="UniPathway" id="UPA00378"/>
<dbReference type="GO" id="GO:0046354">
    <property type="term" value="P:mannan biosynthetic process"/>
    <property type="evidence" value="ECO:0007669"/>
    <property type="project" value="TreeGrafter"/>
</dbReference>
<dbReference type="GO" id="GO:0000139">
    <property type="term" value="C:Golgi membrane"/>
    <property type="evidence" value="ECO:0007669"/>
    <property type="project" value="UniProtKB-SubCell"/>
</dbReference>
<evidence type="ECO:0000256" key="8">
    <source>
        <dbReference type="ARBA" id="ARBA00023034"/>
    </source>
</evidence>
<comment type="similarity">
    <text evidence="3">Belongs to the MNN1/MNT family.</text>
</comment>
<accession>A5DUV5</accession>
<dbReference type="InterPro" id="IPR022751">
    <property type="entry name" value="Alpha_mannosyltransferase"/>
</dbReference>
<dbReference type="Pfam" id="PF11051">
    <property type="entry name" value="Mannosyl_trans3"/>
    <property type="match status" value="1"/>
</dbReference>
<dbReference type="InterPro" id="IPR029044">
    <property type="entry name" value="Nucleotide-diphossugar_trans"/>
</dbReference>
<keyword evidence="4" id="KW-0808">Transferase</keyword>
<evidence type="ECO:0000256" key="1">
    <source>
        <dbReference type="ARBA" id="ARBA00004323"/>
    </source>
</evidence>
<evidence type="ECO:0000313" key="12">
    <source>
        <dbReference type="Proteomes" id="UP000001996"/>
    </source>
</evidence>
<evidence type="ECO:0000256" key="6">
    <source>
        <dbReference type="ARBA" id="ARBA00022968"/>
    </source>
</evidence>
<keyword evidence="12" id="KW-1185">Reference proteome</keyword>
<evidence type="ECO:0000256" key="9">
    <source>
        <dbReference type="ARBA" id="ARBA00023136"/>
    </source>
</evidence>
<proteinExistence type="inferred from homology"/>
<dbReference type="OMA" id="FGMGQYD"/>
<organism evidence="11 12">
    <name type="scientific">Lodderomyces elongisporus (strain ATCC 11503 / CBS 2605 / JCM 1781 / NBRC 1676 / NRRL YB-4239)</name>
    <name type="common">Yeast</name>
    <name type="synonym">Saccharomyces elongisporus</name>
    <dbReference type="NCBI Taxonomy" id="379508"/>
    <lineage>
        <taxon>Eukaryota</taxon>
        <taxon>Fungi</taxon>
        <taxon>Dikarya</taxon>
        <taxon>Ascomycota</taxon>
        <taxon>Saccharomycotina</taxon>
        <taxon>Pichiomycetes</taxon>
        <taxon>Debaryomycetaceae</taxon>
        <taxon>Candida/Lodderomyces clade</taxon>
        <taxon>Lodderomyces</taxon>
    </lineage>
</organism>
<comment type="pathway">
    <text evidence="2">Protein modification; protein glycosylation.</text>
</comment>
<dbReference type="KEGG" id="lel:PVL30_001109"/>
<dbReference type="HOGENOM" id="CLU_013298_1_0_1"/>
<gene>
    <name evidence="11" type="ORF">LELG_01141</name>
</gene>
<keyword evidence="7 10" id="KW-1133">Transmembrane helix</keyword>
<dbReference type="EMBL" id="CH981524">
    <property type="protein sequence ID" value="EDK42963.1"/>
    <property type="molecule type" value="Genomic_DNA"/>
</dbReference>
<dbReference type="PANTHER" id="PTHR31646">
    <property type="entry name" value="ALPHA-1,2-MANNOSYLTRANSFERASE MNN2"/>
    <property type="match status" value="1"/>
</dbReference>
<evidence type="ECO:0000256" key="7">
    <source>
        <dbReference type="ARBA" id="ARBA00022989"/>
    </source>
</evidence>
<dbReference type="FunCoup" id="A5DUV5">
    <property type="interactions" value="43"/>
</dbReference>
<dbReference type="PANTHER" id="PTHR31646:SF1">
    <property type="entry name" value="ALPHA-1,2-MANNOSYLTRANSFERASE MNN2"/>
    <property type="match status" value="1"/>
</dbReference>
<keyword evidence="5 10" id="KW-0812">Transmembrane</keyword>
<keyword evidence="6" id="KW-0735">Signal-anchor</keyword>
<dbReference type="GeneID" id="5235560"/>
<dbReference type="Proteomes" id="UP000001996">
    <property type="component" value="Unassembled WGS sequence"/>
</dbReference>
<evidence type="ECO:0000256" key="10">
    <source>
        <dbReference type="SAM" id="Phobius"/>
    </source>
</evidence>
<sequence>MSYIHALRQLRLKPNQAILLGILLFTFLNVYFALKSPTYHELDFSNSISGGGNSFLKKLQIFTPSSLPKNADHAFVGYHHDDDTNLVVLQKYFLNEDMAEDKVHHLWNFLNSDLKADKDSMDLKIVNGYDYKEYLKSLTEGLKIDFNHTFVDHYKTEMKFTATFRKFFEDLQTLLEDCNPGISAINNDAHYPNGDKILKKYAEKKRKSEEEMKTVNIPRTVHNKGRLPIYGGHLREGYRDEMVRTQDMLSMYLTLEQNEIDALKESHSKFIKKMDKDWPKELLDYNTFNDFMKGDGIVYLGGGKYDQLVFLSVKLLRDHGSRLPVEVIVLKKEEYNVDFCDRILPTLNGRCKLMTDYIPQSFFDTILENAKKLSEGRSDEDPHMDPMMALGYQLKNMAIFISSFERILYLDADNLPIRNPDILFQNKPFTDHHMILWPDLWRRSTSPTFYEITGQSIDPKHRVRNSYAKGDGRGMSNDYKEYSFHDTKGTIPEASSETGQFMLNKRVHFKTLMLSMYYNYYGPLFYYPLLSQGAAGEGDKETFIAAAHRLGLPYYQVTEFNREFGPIDKNSKKHEFYGMGQYNPIVDYLQKHPNDPDYPNQSVRSKKIKALSDSHYVATPPDSLAQHDEDKTVYNYDYHYFKSSSLFFLHANWPKLYIESLFLTDERGPVDPVTKLRRRLYGVEFKNELGGDYDFELKIMEQIWWCFCDEPMVDFSGIPAPKTETREKICRAVDMQRKFLQNG</sequence>
<protein>
    <recommendedName>
        <fullName evidence="13">Alpha-1,2-mannosyltransferase</fullName>
    </recommendedName>
</protein>
<dbReference type="OrthoDB" id="430354at2759"/>
<keyword evidence="8" id="KW-0333">Golgi apparatus</keyword>
<dbReference type="STRING" id="379508.A5DUV5"/>
<dbReference type="GO" id="GO:0000026">
    <property type="term" value="F:alpha-1,2-mannosyltransferase activity"/>
    <property type="evidence" value="ECO:0007669"/>
    <property type="project" value="TreeGrafter"/>
</dbReference>
<evidence type="ECO:0000313" key="11">
    <source>
        <dbReference type="EMBL" id="EDK42963.1"/>
    </source>
</evidence>
<dbReference type="InParanoid" id="A5DUV5"/>
<feature type="transmembrane region" description="Helical" evidence="10">
    <location>
        <begin position="17"/>
        <end position="34"/>
    </location>
</feature>
<dbReference type="eggNOG" id="ENOG502SJ0W">
    <property type="taxonomic scope" value="Eukaryota"/>
</dbReference>